<dbReference type="AlphaFoldDB" id="A0A516SAS8"/>
<dbReference type="Proteomes" id="UP000317550">
    <property type="component" value="Chromosome"/>
</dbReference>
<accession>A0A516SAS8</accession>
<keyword evidence="2" id="KW-1185">Reference proteome</keyword>
<dbReference type="EMBL" id="CP041730">
    <property type="protein sequence ID" value="QDQ25241.1"/>
    <property type="molecule type" value="Genomic_DNA"/>
</dbReference>
<protein>
    <recommendedName>
        <fullName evidence="3">ATP-binding cassette domain-containing protein</fullName>
    </recommendedName>
</protein>
<proteinExistence type="predicted"/>
<dbReference type="Gene3D" id="3.40.50.300">
    <property type="entry name" value="P-loop containing nucleotide triphosphate hydrolases"/>
    <property type="match status" value="1"/>
</dbReference>
<sequence length="183" mass="19811">MSILQWVHAGQPLVLEEGGRCHLPLAGHARGELFEQAAESVAGPHGWLPGEGGLLANLRVWENCLLPLSYFADPPGAAQEARFTRLLDGLGMPLEERQSFAAAPAGGLNGRQRRIACALRTLMARPALILAESEWFGRLDEGDAASLSRLFAAECPHAAWLVLGVQRPGLIWGFDDDTNENRP</sequence>
<reference evidence="2" key="1">
    <citation type="submission" date="2019-07" db="EMBL/GenBank/DDBJ databases">
        <title>Chitinimonas sp. nov., isolated from Ny-Alesund, arctica soil.</title>
        <authorList>
            <person name="Xu Q."/>
            <person name="Peng F."/>
        </authorList>
    </citation>
    <scope>NUCLEOTIDE SEQUENCE [LARGE SCALE GENOMIC DNA]</scope>
    <source>
        <strain evidence="2">R3-44</strain>
    </source>
</reference>
<dbReference type="InterPro" id="IPR027417">
    <property type="entry name" value="P-loop_NTPase"/>
</dbReference>
<evidence type="ECO:0000313" key="1">
    <source>
        <dbReference type="EMBL" id="QDQ25241.1"/>
    </source>
</evidence>
<dbReference type="KEGG" id="cari:FNU76_02110"/>
<evidence type="ECO:0000313" key="2">
    <source>
        <dbReference type="Proteomes" id="UP000317550"/>
    </source>
</evidence>
<name>A0A516SAS8_9NEIS</name>
<evidence type="ECO:0008006" key="3">
    <source>
        <dbReference type="Google" id="ProtNLM"/>
    </source>
</evidence>
<gene>
    <name evidence="1" type="ORF">FNU76_02110</name>
</gene>
<dbReference type="RefSeq" id="WP_143856166.1">
    <property type="nucleotide sequence ID" value="NZ_CP041730.1"/>
</dbReference>
<organism evidence="1 2">
    <name type="scientific">Chitinimonas arctica</name>
    <dbReference type="NCBI Taxonomy" id="2594795"/>
    <lineage>
        <taxon>Bacteria</taxon>
        <taxon>Pseudomonadati</taxon>
        <taxon>Pseudomonadota</taxon>
        <taxon>Betaproteobacteria</taxon>
        <taxon>Neisseriales</taxon>
        <taxon>Chitinibacteraceae</taxon>
        <taxon>Chitinimonas</taxon>
    </lineage>
</organism>
<dbReference type="OrthoDB" id="5394618at2"/>